<dbReference type="Pfam" id="PF02416">
    <property type="entry name" value="TatA_B_E"/>
    <property type="match status" value="1"/>
</dbReference>
<dbReference type="InterPro" id="IPR003369">
    <property type="entry name" value="TatA/B/E"/>
</dbReference>
<dbReference type="Proteomes" id="UP000315389">
    <property type="component" value="Unassembled WGS sequence"/>
</dbReference>
<evidence type="ECO:0000313" key="10">
    <source>
        <dbReference type="Proteomes" id="UP000315389"/>
    </source>
</evidence>
<keyword evidence="5" id="KW-1133">Transmembrane helix</keyword>
<keyword evidence="4" id="KW-0653">Protein transport</keyword>
<evidence type="ECO:0000256" key="8">
    <source>
        <dbReference type="SAM" id="MobiDB-lite"/>
    </source>
</evidence>
<accession>A0A542ZV41</accession>
<evidence type="ECO:0000256" key="7">
    <source>
        <dbReference type="ARBA" id="ARBA00023136"/>
    </source>
</evidence>
<keyword evidence="2" id="KW-0813">Transport</keyword>
<evidence type="ECO:0000256" key="2">
    <source>
        <dbReference type="ARBA" id="ARBA00022448"/>
    </source>
</evidence>
<keyword evidence="10" id="KW-1185">Reference proteome</keyword>
<feature type="region of interest" description="Disordered" evidence="8">
    <location>
        <begin position="80"/>
        <end position="117"/>
    </location>
</feature>
<keyword evidence="3" id="KW-0812">Transmembrane</keyword>
<sequence length="117" mass="12775">MFGINGGEFLVLLVVLAIVVGPSRLPQYAEQLARLIKGVKRKLDDLRSDLSDEAGASEVNWQDFDPRRYDPRRIVRDALFEDEPSAASSPGTGRANPTPATVRLASGELPPWDAEAT</sequence>
<dbReference type="AlphaFoldDB" id="A0A542ZV41"/>
<evidence type="ECO:0000256" key="1">
    <source>
        <dbReference type="ARBA" id="ARBA00004167"/>
    </source>
</evidence>
<dbReference type="EMBL" id="VFOS01000001">
    <property type="protein sequence ID" value="TQL64050.1"/>
    <property type="molecule type" value="Genomic_DNA"/>
</dbReference>
<keyword evidence="7" id="KW-0472">Membrane</keyword>
<proteinExistence type="predicted"/>
<comment type="caution">
    <text evidence="9">The sequence shown here is derived from an EMBL/GenBank/DDBJ whole genome shotgun (WGS) entry which is preliminary data.</text>
</comment>
<evidence type="ECO:0000256" key="4">
    <source>
        <dbReference type="ARBA" id="ARBA00022927"/>
    </source>
</evidence>
<reference evidence="9 10" key="1">
    <citation type="submission" date="2019-06" db="EMBL/GenBank/DDBJ databases">
        <title>Sequencing the genomes of 1000 actinobacteria strains.</title>
        <authorList>
            <person name="Klenk H.-P."/>
        </authorList>
    </citation>
    <scope>NUCLEOTIDE SEQUENCE [LARGE SCALE GENOMIC DNA]</scope>
    <source>
        <strain evidence="9 10">DSM 4813</strain>
    </source>
</reference>
<evidence type="ECO:0000313" key="9">
    <source>
        <dbReference type="EMBL" id="TQL64050.1"/>
    </source>
</evidence>
<gene>
    <name evidence="9" type="ORF">FB461_0535</name>
</gene>
<evidence type="ECO:0000256" key="3">
    <source>
        <dbReference type="ARBA" id="ARBA00022692"/>
    </source>
</evidence>
<name>A0A542ZV41_RARFA</name>
<keyword evidence="6" id="KW-0811">Translocation</keyword>
<dbReference type="PRINTS" id="PR01506">
    <property type="entry name" value="TATBPROTEIN"/>
</dbReference>
<comment type="subcellular location">
    <subcellularLocation>
        <location evidence="1">Membrane</location>
        <topology evidence="1">Single-pass membrane protein</topology>
    </subcellularLocation>
</comment>
<evidence type="ECO:0000256" key="6">
    <source>
        <dbReference type="ARBA" id="ARBA00023010"/>
    </source>
</evidence>
<dbReference type="OrthoDB" id="3267321at2"/>
<organism evidence="9 10">
    <name type="scientific">Rarobacter faecitabidus</name>
    <dbReference type="NCBI Taxonomy" id="13243"/>
    <lineage>
        <taxon>Bacteria</taxon>
        <taxon>Bacillati</taxon>
        <taxon>Actinomycetota</taxon>
        <taxon>Actinomycetes</taxon>
        <taxon>Micrococcales</taxon>
        <taxon>Rarobacteraceae</taxon>
        <taxon>Rarobacter</taxon>
    </lineage>
</organism>
<dbReference type="Gene3D" id="1.20.5.3310">
    <property type="match status" value="1"/>
</dbReference>
<protein>
    <submittedName>
        <fullName evidence="9">Sec-independent protein translocase protein TatB</fullName>
    </submittedName>
</protein>
<evidence type="ECO:0000256" key="5">
    <source>
        <dbReference type="ARBA" id="ARBA00022989"/>
    </source>
</evidence>